<dbReference type="Gene3D" id="3.40.50.720">
    <property type="entry name" value="NAD(P)-binding Rossmann-like Domain"/>
    <property type="match status" value="1"/>
</dbReference>
<proteinExistence type="predicted"/>
<gene>
    <name evidence="1" type="ORF">B1A_18358</name>
</gene>
<protein>
    <submittedName>
        <fullName evidence="1">CDP-glucose 4,6-dehydratase-like protein</fullName>
    </submittedName>
</protein>
<dbReference type="EMBL" id="AUZX01013539">
    <property type="protein sequence ID" value="EQD35304.1"/>
    <property type="molecule type" value="Genomic_DNA"/>
</dbReference>
<evidence type="ECO:0000313" key="1">
    <source>
        <dbReference type="EMBL" id="EQD35304.1"/>
    </source>
</evidence>
<sequence>MVVNVKYNNDLSIYMGKKVLVTGHTGFMGSWLTSWLMMLGAQVCGYSLDPQ</sequence>
<reference evidence="1" key="1">
    <citation type="submission" date="2013-08" db="EMBL/GenBank/DDBJ databases">
        <authorList>
            <person name="Mendez C."/>
            <person name="Richter M."/>
            <person name="Ferrer M."/>
            <person name="Sanchez J."/>
        </authorList>
    </citation>
    <scope>NUCLEOTIDE SEQUENCE</scope>
</reference>
<comment type="caution">
    <text evidence="1">The sequence shown here is derived from an EMBL/GenBank/DDBJ whole genome shotgun (WGS) entry which is preliminary data.</text>
</comment>
<dbReference type="SUPFAM" id="SSF51735">
    <property type="entry name" value="NAD(P)-binding Rossmann-fold domains"/>
    <property type="match status" value="1"/>
</dbReference>
<reference evidence="1" key="2">
    <citation type="journal article" date="2014" name="ISME J.">
        <title>Microbial stratification in low pH oxic and suboxic macroscopic growths along an acid mine drainage.</title>
        <authorList>
            <person name="Mendez-Garcia C."/>
            <person name="Mesa V."/>
            <person name="Sprenger R.R."/>
            <person name="Richter M."/>
            <person name="Diez M.S."/>
            <person name="Solano J."/>
            <person name="Bargiela R."/>
            <person name="Golyshina O.V."/>
            <person name="Manteca A."/>
            <person name="Ramos J.L."/>
            <person name="Gallego J.R."/>
            <person name="Llorente I."/>
            <person name="Martins Dos Santos V.A."/>
            <person name="Jensen O.N."/>
            <person name="Pelaez A.I."/>
            <person name="Sanchez J."/>
            <person name="Ferrer M."/>
        </authorList>
    </citation>
    <scope>NUCLEOTIDE SEQUENCE</scope>
</reference>
<dbReference type="InterPro" id="IPR036291">
    <property type="entry name" value="NAD(P)-bd_dom_sf"/>
</dbReference>
<feature type="non-terminal residue" evidence="1">
    <location>
        <position position="51"/>
    </location>
</feature>
<accession>T1A2J3</accession>
<dbReference type="AlphaFoldDB" id="T1A2J3"/>
<name>T1A2J3_9ZZZZ</name>
<organism evidence="1">
    <name type="scientific">mine drainage metagenome</name>
    <dbReference type="NCBI Taxonomy" id="410659"/>
    <lineage>
        <taxon>unclassified sequences</taxon>
        <taxon>metagenomes</taxon>
        <taxon>ecological metagenomes</taxon>
    </lineage>
</organism>